<dbReference type="Proteomes" id="UP000549457">
    <property type="component" value="Unassembled WGS sequence"/>
</dbReference>
<feature type="domain" description="Solute-binding protein family 5" evidence="4">
    <location>
        <begin position="95"/>
        <end position="446"/>
    </location>
</feature>
<comment type="caution">
    <text evidence="5">The sequence shown here is derived from an EMBL/GenBank/DDBJ whole genome shotgun (WGS) entry which is preliminary data.</text>
</comment>
<dbReference type="PIRSF" id="PIRSF002741">
    <property type="entry name" value="MppA"/>
    <property type="match status" value="1"/>
</dbReference>
<dbReference type="RefSeq" id="WP_184146426.1">
    <property type="nucleotide sequence ID" value="NZ_JACHFM010000001.1"/>
</dbReference>
<evidence type="ECO:0000313" key="6">
    <source>
        <dbReference type="Proteomes" id="UP000549457"/>
    </source>
</evidence>
<dbReference type="Gene3D" id="3.40.190.10">
    <property type="entry name" value="Periplasmic binding protein-like II"/>
    <property type="match status" value="1"/>
</dbReference>
<dbReference type="PANTHER" id="PTHR30290">
    <property type="entry name" value="PERIPLASMIC BINDING COMPONENT OF ABC TRANSPORTER"/>
    <property type="match status" value="1"/>
</dbReference>
<feature type="chain" id="PRO_5032825710" evidence="3">
    <location>
        <begin position="44"/>
        <end position="529"/>
    </location>
</feature>
<dbReference type="InterPro" id="IPR039424">
    <property type="entry name" value="SBP_5"/>
</dbReference>
<evidence type="ECO:0000256" key="1">
    <source>
        <dbReference type="ARBA" id="ARBA00004418"/>
    </source>
</evidence>
<dbReference type="PANTHER" id="PTHR30290:SF83">
    <property type="entry name" value="ABC TRANSPORTER SUBSTRATE-BINDING PROTEIN"/>
    <property type="match status" value="1"/>
</dbReference>
<accession>A0A840SHH7</accession>
<reference evidence="5 6" key="1">
    <citation type="submission" date="2020-08" db="EMBL/GenBank/DDBJ databases">
        <title>Genomic Encyclopedia of Type Strains, Phase IV (KMG-IV): sequencing the most valuable type-strain genomes for metagenomic binning, comparative biology and taxonomic classification.</title>
        <authorList>
            <person name="Goeker M."/>
        </authorList>
    </citation>
    <scope>NUCLEOTIDE SEQUENCE [LARGE SCALE GENOMIC DNA]</scope>
    <source>
        <strain evidence="5 6">DSM 101730</strain>
    </source>
</reference>
<dbReference type="GO" id="GO:0043190">
    <property type="term" value="C:ATP-binding cassette (ABC) transporter complex"/>
    <property type="evidence" value="ECO:0007669"/>
    <property type="project" value="InterPro"/>
</dbReference>
<dbReference type="SUPFAM" id="SSF53850">
    <property type="entry name" value="Periplasmic binding protein-like II"/>
    <property type="match status" value="1"/>
</dbReference>
<evidence type="ECO:0000259" key="4">
    <source>
        <dbReference type="Pfam" id="PF00496"/>
    </source>
</evidence>
<evidence type="ECO:0000256" key="3">
    <source>
        <dbReference type="SAM" id="SignalP"/>
    </source>
</evidence>
<comment type="similarity">
    <text evidence="2">Belongs to the bacterial solute-binding protein 5 family.</text>
</comment>
<dbReference type="InterPro" id="IPR000914">
    <property type="entry name" value="SBP_5_dom"/>
</dbReference>
<gene>
    <name evidence="5" type="ORF">HNP73_000305</name>
</gene>
<dbReference type="Gene3D" id="3.10.105.10">
    <property type="entry name" value="Dipeptide-binding Protein, Domain 3"/>
    <property type="match status" value="1"/>
</dbReference>
<dbReference type="GO" id="GO:0015833">
    <property type="term" value="P:peptide transport"/>
    <property type="evidence" value="ECO:0007669"/>
    <property type="project" value="TreeGrafter"/>
</dbReference>
<dbReference type="InterPro" id="IPR030678">
    <property type="entry name" value="Peptide/Ni-bd"/>
</dbReference>
<organism evidence="5 6">
    <name type="scientific">Amaricoccus macauensis</name>
    <dbReference type="NCBI Taxonomy" id="57001"/>
    <lineage>
        <taxon>Bacteria</taxon>
        <taxon>Pseudomonadati</taxon>
        <taxon>Pseudomonadota</taxon>
        <taxon>Alphaproteobacteria</taxon>
        <taxon>Rhodobacterales</taxon>
        <taxon>Paracoccaceae</taxon>
        <taxon>Amaricoccus</taxon>
    </lineage>
</organism>
<dbReference type="GO" id="GO:1904680">
    <property type="term" value="F:peptide transmembrane transporter activity"/>
    <property type="evidence" value="ECO:0007669"/>
    <property type="project" value="TreeGrafter"/>
</dbReference>
<comment type="subcellular location">
    <subcellularLocation>
        <location evidence="1">Periplasm</location>
    </subcellularLocation>
</comment>
<sequence>MAIRSGCLAAIRPGGGMERRISLRALRAAAIAAVLGFSGAAYAQDDMAPADEQVLRLVTANMPRSLDPTNIDAQRLINNGFAEPLVHQSADGTQLIPALATSWELVEPTLWRVELQPDGFFWSGTPVTAEAVAASLSRHQSDNSRATSVLGGVSFAAVGPTTLEIRTPSEDPAFLYNLTTLPIENVAAIETLGDAYATTGDMSGYFRPVEFVSGELITGVPFDGYHGERPRLERIEARFVVDPQTRYLAMLSGEADMDANVQFEQLRLYLRNDGINIVERARNTWNVWMNYDHPLLADPRMREALSLGVDRDEIVTSIMAPFAVSPTGHFPAGLPYAIDRPQASDASRANAILDEMGWTPGPDGIRVKDGKPLEFGLLTYGWWNTVAVALESQWRQIGVRVNLQVVEPAASNQIMLDGAFDIATYCSCPTATGDLYGTLHQWYHTDSVRNWQSYSSPEVDALLGKLRAETEQERRFDLARQIQDIVMNDTALLYVSNAAMLSIAHAGDVRGVDPERPNDIVPGMYIAAE</sequence>
<feature type="signal peptide" evidence="3">
    <location>
        <begin position="1"/>
        <end position="43"/>
    </location>
</feature>
<dbReference type="GO" id="GO:0030288">
    <property type="term" value="C:outer membrane-bounded periplasmic space"/>
    <property type="evidence" value="ECO:0007669"/>
    <property type="project" value="UniProtKB-ARBA"/>
</dbReference>
<name>A0A840SHH7_9RHOB</name>
<dbReference type="Pfam" id="PF00496">
    <property type="entry name" value="SBP_bac_5"/>
    <property type="match status" value="1"/>
</dbReference>
<dbReference type="AlphaFoldDB" id="A0A840SHH7"/>
<evidence type="ECO:0000313" key="5">
    <source>
        <dbReference type="EMBL" id="MBB5220384.1"/>
    </source>
</evidence>
<dbReference type="EMBL" id="JACHFM010000001">
    <property type="protein sequence ID" value="MBB5220384.1"/>
    <property type="molecule type" value="Genomic_DNA"/>
</dbReference>
<proteinExistence type="inferred from homology"/>
<keyword evidence="3" id="KW-0732">Signal</keyword>
<evidence type="ECO:0000256" key="2">
    <source>
        <dbReference type="ARBA" id="ARBA00005695"/>
    </source>
</evidence>
<protein>
    <submittedName>
        <fullName evidence="5">Peptide/nickel transport system substrate-binding protein</fullName>
    </submittedName>
</protein>
<keyword evidence="6" id="KW-1185">Reference proteome</keyword>